<gene>
    <name evidence="2" type="ORF">RhiirA4_484908</name>
</gene>
<evidence type="ECO:0000313" key="2">
    <source>
        <dbReference type="EMBL" id="PKY60784.1"/>
    </source>
</evidence>
<accession>A0A2I1HPI1</accession>
<comment type="caution">
    <text evidence="2">The sequence shown here is derived from an EMBL/GenBank/DDBJ whole genome shotgun (WGS) entry which is preliminary data.</text>
</comment>
<evidence type="ECO:0000259" key="1">
    <source>
        <dbReference type="Pfam" id="PF07707"/>
    </source>
</evidence>
<protein>
    <recommendedName>
        <fullName evidence="1">BACK domain-containing protein</fullName>
    </recommendedName>
</protein>
<name>A0A2I1HPI1_9GLOM</name>
<dbReference type="VEuPathDB" id="FungiDB:FUN_000306"/>
<dbReference type="AlphaFoldDB" id="A0A2I1HPI1"/>
<dbReference type="Gene3D" id="1.25.40.420">
    <property type="match status" value="1"/>
</dbReference>
<feature type="non-terminal residue" evidence="2">
    <location>
        <position position="243"/>
    </location>
</feature>
<keyword evidence="3" id="KW-1185">Reference proteome</keyword>
<dbReference type="InterPro" id="IPR011705">
    <property type="entry name" value="BACK"/>
</dbReference>
<dbReference type="EMBL" id="LLXI01004600">
    <property type="protein sequence ID" value="PKY60784.1"/>
    <property type="molecule type" value="Genomic_DNA"/>
</dbReference>
<dbReference type="Proteomes" id="UP000234323">
    <property type="component" value="Unassembled WGS sequence"/>
</dbReference>
<reference evidence="2 3" key="1">
    <citation type="submission" date="2015-10" db="EMBL/GenBank/DDBJ databases">
        <title>Genome analyses suggest a sexual origin of heterokaryosis in a supposedly ancient asexual fungus.</title>
        <authorList>
            <person name="Ropars J."/>
            <person name="Sedzielewska K."/>
            <person name="Noel J."/>
            <person name="Charron P."/>
            <person name="Farinelli L."/>
            <person name="Marton T."/>
            <person name="Kruger M."/>
            <person name="Pelin A."/>
            <person name="Brachmann A."/>
            <person name="Corradi N."/>
        </authorList>
    </citation>
    <scope>NUCLEOTIDE SEQUENCE [LARGE SCALE GENOMIC DNA]</scope>
    <source>
        <strain evidence="2 3">A4</strain>
    </source>
</reference>
<sequence length="243" mass="28311">MERNFNLIYQTSFEKDSFLELQKYCTNLISNNPNKIFNSLDFSTTPEKLLISIIQNDNLQMTEIQVWENVLKWGLAQNPGFPSDASNFSKDDFNSLKNTLHQCISFVRFYNLTSKEFFYNVVPYKKVLPKELYMDLLKTFLDSDSEPVDKLNSRKVINDNHINKKLSKLQEELSDEMPQYQENYGRAAKIPYKKNYAQAAKFPDNSSQVPKIQDKTIAEIHEDAAEQKEEAEYLRRTTSSGGR</sequence>
<feature type="domain" description="BACK" evidence="1">
    <location>
        <begin position="19"/>
        <end position="74"/>
    </location>
</feature>
<evidence type="ECO:0000313" key="3">
    <source>
        <dbReference type="Proteomes" id="UP000234323"/>
    </source>
</evidence>
<organism evidence="2 3">
    <name type="scientific">Rhizophagus irregularis</name>
    <dbReference type="NCBI Taxonomy" id="588596"/>
    <lineage>
        <taxon>Eukaryota</taxon>
        <taxon>Fungi</taxon>
        <taxon>Fungi incertae sedis</taxon>
        <taxon>Mucoromycota</taxon>
        <taxon>Glomeromycotina</taxon>
        <taxon>Glomeromycetes</taxon>
        <taxon>Glomerales</taxon>
        <taxon>Glomeraceae</taxon>
        <taxon>Rhizophagus</taxon>
    </lineage>
</organism>
<proteinExistence type="predicted"/>
<dbReference type="VEuPathDB" id="FungiDB:RhiirFUN_014772"/>
<dbReference type="Pfam" id="PF07707">
    <property type="entry name" value="BACK"/>
    <property type="match status" value="1"/>
</dbReference>